<organism evidence="1 2">
    <name type="scientific">Aquamicrobium terrae</name>
    <dbReference type="NCBI Taxonomy" id="1324945"/>
    <lineage>
        <taxon>Bacteria</taxon>
        <taxon>Pseudomonadati</taxon>
        <taxon>Pseudomonadota</taxon>
        <taxon>Alphaproteobacteria</taxon>
        <taxon>Hyphomicrobiales</taxon>
        <taxon>Phyllobacteriaceae</taxon>
        <taxon>Aquamicrobium</taxon>
    </lineage>
</organism>
<comment type="caution">
    <text evidence="1">The sequence shown here is derived from an EMBL/GenBank/DDBJ whole genome shotgun (WGS) entry which is preliminary data.</text>
</comment>
<reference evidence="1 2" key="1">
    <citation type="submission" date="2024-06" db="EMBL/GenBank/DDBJ databases">
        <title>Genomic Encyclopedia of Type Strains, Phase IV (KMG-IV): sequencing the most valuable type-strain genomes for metagenomic binning, comparative biology and taxonomic classification.</title>
        <authorList>
            <person name="Goeker M."/>
        </authorList>
    </citation>
    <scope>NUCLEOTIDE SEQUENCE [LARGE SCALE GENOMIC DNA]</scope>
    <source>
        <strain evidence="1 2">DSM 27865</strain>
    </source>
</reference>
<dbReference type="RefSeq" id="WP_354198855.1">
    <property type="nucleotide sequence ID" value="NZ_JBEPML010000022.1"/>
</dbReference>
<dbReference type="Pfam" id="PF11453">
    <property type="entry name" value="DUF2950"/>
    <property type="match status" value="1"/>
</dbReference>
<evidence type="ECO:0000313" key="1">
    <source>
        <dbReference type="EMBL" id="MET3794259.1"/>
    </source>
</evidence>
<accession>A0ABV2N610</accession>
<dbReference type="Proteomes" id="UP001549076">
    <property type="component" value="Unassembled WGS sequence"/>
</dbReference>
<sequence length="314" mass="34273">MNAALHTLTIHTLRTTILAGLALMPAMVFGEDLPRISSLAAFAEPPTFDSADAAVTAMKTALWDNDLEALAVLLGLDAAKLKADANTAATFAQIRNGAEKRVVVEDVDDRKLVEIGDKLWPLPFPLVKDGDGKWSFDTYAGLQEIVNRRVGQNELEAIATMRAYVDAQSDYRALDRDGDGVLEYAQRLISSEGRTDGLYWPAEQGDGDSPAGEFVDQAVLADGNDGYFGYRYRILTRQGVHIAGGDHDYIINGNMIVGFALIAWPVRYGETGVKTFEVNQSGIVYEADLGGETEALVKRIRSFNPDRNWNVVGD</sequence>
<keyword evidence="2" id="KW-1185">Reference proteome</keyword>
<dbReference type="EMBL" id="JBEPML010000022">
    <property type="protein sequence ID" value="MET3794259.1"/>
    <property type="molecule type" value="Genomic_DNA"/>
</dbReference>
<evidence type="ECO:0000313" key="2">
    <source>
        <dbReference type="Proteomes" id="UP001549076"/>
    </source>
</evidence>
<gene>
    <name evidence="1" type="ORF">ABID37_004499</name>
</gene>
<name>A0ABV2N610_9HYPH</name>
<proteinExistence type="predicted"/>
<dbReference type="InterPro" id="IPR021556">
    <property type="entry name" value="DUF2950"/>
</dbReference>
<evidence type="ECO:0008006" key="3">
    <source>
        <dbReference type="Google" id="ProtNLM"/>
    </source>
</evidence>
<protein>
    <recommendedName>
        <fullName evidence="3">DUF2950 domain-containing protein</fullName>
    </recommendedName>
</protein>